<dbReference type="InterPro" id="IPR006121">
    <property type="entry name" value="HMA_dom"/>
</dbReference>
<accession>A0A8G2CBX8</accession>
<dbReference type="RefSeq" id="WP_019999327.1">
    <property type="nucleotide sequence ID" value="NZ_CP192217.1"/>
</dbReference>
<dbReference type="PRINTS" id="PR00944">
    <property type="entry name" value="CUEXPORT"/>
</dbReference>
<keyword evidence="1" id="KW-0479">Metal-binding</keyword>
<dbReference type="GO" id="GO:0005507">
    <property type="term" value="F:copper ion binding"/>
    <property type="evidence" value="ECO:0007669"/>
    <property type="project" value="InterPro"/>
</dbReference>
<evidence type="ECO:0000256" key="1">
    <source>
        <dbReference type="ARBA" id="ARBA00022723"/>
    </source>
</evidence>
<dbReference type="PROSITE" id="PS01047">
    <property type="entry name" value="HMA_1"/>
    <property type="match status" value="1"/>
</dbReference>
<proteinExistence type="predicted"/>
<dbReference type="EMBL" id="FQZR01000009">
    <property type="protein sequence ID" value="SHJ67045.1"/>
    <property type="molecule type" value="Genomic_DNA"/>
</dbReference>
<dbReference type="GO" id="GO:0006825">
    <property type="term" value="P:copper ion transport"/>
    <property type="evidence" value="ECO:0007669"/>
    <property type="project" value="InterPro"/>
</dbReference>
<dbReference type="Proteomes" id="UP000184001">
    <property type="component" value="Unassembled WGS sequence"/>
</dbReference>
<organism evidence="3 4">
    <name type="scientific">Halodesulfovibrio aestuarii</name>
    <dbReference type="NCBI Taxonomy" id="126333"/>
    <lineage>
        <taxon>Bacteria</taxon>
        <taxon>Pseudomonadati</taxon>
        <taxon>Thermodesulfobacteriota</taxon>
        <taxon>Desulfovibrionia</taxon>
        <taxon>Desulfovibrionales</taxon>
        <taxon>Desulfovibrionaceae</taxon>
        <taxon>Halodesulfovibrio</taxon>
    </lineage>
</organism>
<sequence length="66" mass="7024">MPTITVTGMSCQHCVNAVTKALEAIDGISDVAVDLLSGKVEWKETTTVPMETIETAITGIGFEIKK</sequence>
<dbReference type="SUPFAM" id="SSF55008">
    <property type="entry name" value="HMA, heavy metal-associated domain"/>
    <property type="match status" value="1"/>
</dbReference>
<dbReference type="InterPro" id="IPR017969">
    <property type="entry name" value="Heavy-metal-associated_CS"/>
</dbReference>
<dbReference type="Gene3D" id="3.30.70.100">
    <property type="match status" value="1"/>
</dbReference>
<feature type="domain" description="HMA" evidence="2">
    <location>
        <begin position="1"/>
        <end position="65"/>
    </location>
</feature>
<evidence type="ECO:0000313" key="4">
    <source>
        <dbReference type="Proteomes" id="UP000184001"/>
    </source>
</evidence>
<comment type="caution">
    <text evidence="3">The sequence shown here is derived from an EMBL/GenBank/DDBJ whole genome shotgun (WGS) entry which is preliminary data.</text>
</comment>
<dbReference type="InterPro" id="IPR036163">
    <property type="entry name" value="HMA_dom_sf"/>
</dbReference>
<dbReference type="CDD" id="cd00371">
    <property type="entry name" value="HMA"/>
    <property type="match status" value="1"/>
</dbReference>
<dbReference type="AlphaFoldDB" id="A0A8G2CBX8"/>
<reference evidence="3 4" key="1">
    <citation type="submission" date="2016-11" db="EMBL/GenBank/DDBJ databases">
        <authorList>
            <person name="Varghese N."/>
            <person name="Submissions S."/>
        </authorList>
    </citation>
    <scope>NUCLEOTIDE SEQUENCE [LARGE SCALE GENOMIC DNA]</scope>
    <source>
        <strain evidence="3 4">DSM 17919</strain>
    </source>
</reference>
<evidence type="ECO:0000259" key="2">
    <source>
        <dbReference type="PROSITE" id="PS50846"/>
    </source>
</evidence>
<dbReference type="PROSITE" id="PS50846">
    <property type="entry name" value="HMA_2"/>
    <property type="match status" value="1"/>
</dbReference>
<gene>
    <name evidence="3" type="ORF">SAMN05660830_02969</name>
</gene>
<dbReference type="InterPro" id="IPR000428">
    <property type="entry name" value="Cu-bd"/>
</dbReference>
<evidence type="ECO:0000313" key="3">
    <source>
        <dbReference type="EMBL" id="SHJ67045.1"/>
    </source>
</evidence>
<name>A0A8G2CBX8_9BACT</name>
<protein>
    <submittedName>
        <fullName evidence="3">Copper chaperone</fullName>
    </submittedName>
</protein>
<dbReference type="Pfam" id="PF00403">
    <property type="entry name" value="HMA"/>
    <property type="match status" value="1"/>
</dbReference>